<dbReference type="CDD" id="cd10170">
    <property type="entry name" value="ASKHA_NBD_HSP70"/>
    <property type="match status" value="2"/>
</dbReference>
<evidence type="ECO:0000313" key="2">
    <source>
        <dbReference type="Proteomes" id="UP001215598"/>
    </source>
</evidence>
<accession>A0AAD7J378</accession>
<dbReference type="EMBL" id="JARKIB010000055">
    <property type="protein sequence ID" value="KAJ7753523.1"/>
    <property type="molecule type" value="Genomic_DNA"/>
</dbReference>
<sequence>MTGHPARKAYSGPRTLVIGIDVGTTSSGLSYSILEPGHIPVIRPITRFPGQQDVGGDSKVPTSIFYSREGIIRSQGAETALAEHKEKAEDEGWELARWYVLYPFKLHLRPDIKHPDIPPLPHRTTAVSVFVDFLRYLFDCAKTYIEQSHPDGVALWSSLYPSIRIVMTHPNGWEGKQQNQMRQAAVMAGLIPGSAAGHARLQFVTEGEASLHFCIQNGLATEALASGEGVVIVDAGGGTVDISTYHQVQKNGRKTYEEIAPPQCLFNGSIYVTRRAQDYIEDRLRNSRYRGDIENITEIFDTSAKLSFKGDEEFSFVKFGTTRDDEPGCNIRRGQLKIPGSEVKRFFEPSIVQVVSEVRRQCMFSAVRVSSVFVVGGFAANHYLFSQLRLRLQAHGLDVTRPDAHVNKAVADGAVLFYTQKNVSVRVSRLTYGLRISEPFNPTNAEHVIRAESRYEAVAETTEFRAAYSRNSKKVDALNHFSTELWIYRGHGEPTWMDVNPGSPPHAIDSFHSHYFFILEFEVILSFGLTELRAEIEWDENVFFHRHHPLATCSPLFPAQDHVGGDSKVPSVIYYDRAGRVKACGAEALQESVVEQAIEHRWEKAEWFKLHLGPNTSLPTYPLSLPALPTTKNALEVFSDFLQYLFYCAKQYIVDSYPSGSALWIELEGSMEFVLTHPNGWEGVQQARMRKAAIRAGLVPDTPHGHSRIHFVTEGEASLHFCVMNGLATDPLRLGNGVVIIDAGGGTIDISSYRKVPGAEGDVFEETARPQSVFSGSIWVSSRAHAHLRAKLHGSRYAGDVDHIRDCFDKTTKLRFRRTDLWQYIKFGRPSDKDEALNISNGQLKLSGEIVGGFFRPSLEAILETLVNLAPLSPVSSVLLVGGFAASDWLYSELKMRLKYLGLDVSRPDSHVNKAVGDGAVSYLLDSMVSARVSQHTYGIECLTHFVPNNPEHRARKPIRDAAGDLMLPKMFSPILYKNTRVSETQEYRQHYCKMKDDPNELNSVKILIRCYRGQDTNPRWIDVEPDQYSILCTVHADTSKIAQGLPCKFGANGAYYCLDIDVVLSFGLTELKAEIAWDEDVRMNLFFGVKLTEFRPGDRKKVILNRAGYSNELLTICQRAGQTDILTSLQPEQSWLELNVKLAINVTIL</sequence>
<dbReference type="AlphaFoldDB" id="A0AAD7J378"/>
<dbReference type="SUPFAM" id="SSF53067">
    <property type="entry name" value="Actin-like ATPase domain"/>
    <property type="match status" value="4"/>
</dbReference>
<evidence type="ECO:0008006" key="3">
    <source>
        <dbReference type="Google" id="ProtNLM"/>
    </source>
</evidence>
<dbReference type="Proteomes" id="UP001215598">
    <property type="component" value="Unassembled WGS sequence"/>
</dbReference>
<dbReference type="InterPro" id="IPR043129">
    <property type="entry name" value="ATPase_NBD"/>
</dbReference>
<name>A0AAD7J378_9AGAR</name>
<reference evidence="1" key="1">
    <citation type="submission" date="2023-03" db="EMBL/GenBank/DDBJ databases">
        <title>Massive genome expansion in bonnet fungi (Mycena s.s.) driven by repeated elements and novel gene families across ecological guilds.</title>
        <authorList>
            <consortium name="Lawrence Berkeley National Laboratory"/>
            <person name="Harder C.B."/>
            <person name="Miyauchi S."/>
            <person name="Viragh M."/>
            <person name="Kuo A."/>
            <person name="Thoen E."/>
            <person name="Andreopoulos B."/>
            <person name="Lu D."/>
            <person name="Skrede I."/>
            <person name="Drula E."/>
            <person name="Henrissat B."/>
            <person name="Morin E."/>
            <person name="Kohler A."/>
            <person name="Barry K."/>
            <person name="LaButti K."/>
            <person name="Morin E."/>
            <person name="Salamov A."/>
            <person name="Lipzen A."/>
            <person name="Mereny Z."/>
            <person name="Hegedus B."/>
            <person name="Baldrian P."/>
            <person name="Stursova M."/>
            <person name="Weitz H."/>
            <person name="Taylor A."/>
            <person name="Grigoriev I.V."/>
            <person name="Nagy L.G."/>
            <person name="Martin F."/>
            <person name="Kauserud H."/>
        </authorList>
    </citation>
    <scope>NUCLEOTIDE SEQUENCE</scope>
    <source>
        <strain evidence="1">CBHHK182m</strain>
    </source>
</reference>
<dbReference type="Gene3D" id="3.30.420.40">
    <property type="match status" value="2"/>
</dbReference>
<proteinExistence type="predicted"/>
<comment type="caution">
    <text evidence="1">The sequence shown here is derived from an EMBL/GenBank/DDBJ whole genome shotgun (WGS) entry which is preliminary data.</text>
</comment>
<organism evidence="1 2">
    <name type="scientific">Mycena metata</name>
    <dbReference type="NCBI Taxonomy" id="1033252"/>
    <lineage>
        <taxon>Eukaryota</taxon>
        <taxon>Fungi</taxon>
        <taxon>Dikarya</taxon>
        <taxon>Basidiomycota</taxon>
        <taxon>Agaricomycotina</taxon>
        <taxon>Agaricomycetes</taxon>
        <taxon>Agaricomycetidae</taxon>
        <taxon>Agaricales</taxon>
        <taxon>Marasmiineae</taxon>
        <taxon>Mycenaceae</taxon>
        <taxon>Mycena</taxon>
    </lineage>
</organism>
<protein>
    <recommendedName>
        <fullName evidence="3">Actin-like ATPase domain-containing protein</fullName>
    </recommendedName>
</protein>
<dbReference type="PANTHER" id="PTHR14187">
    <property type="entry name" value="ALPHA KINASE/ELONGATION FACTOR 2 KINASE"/>
    <property type="match status" value="1"/>
</dbReference>
<dbReference type="PANTHER" id="PTHR14187:SF5">
    <property type="entry name" value="HEAT SHOCK 70 KDA PROTEIN 12A"/>
    <property type="match status" value="1"/>
</dbReference>
<keyword evidence="2" id="KW-1185">Reference proteome</keyword>
<gene>
    <name evidence="1" type="ORF">B0H16DRAFT_1316873</name>
</gene>
<evidence type="ECO:0000313" key="1">
    <source>
        <dbReference type="EMBL" id="KAJ7753523.1"/>
    </source>
</evidence>